<evidence type="ECO:0000256" key="1">
    <source>
        <dbReference type="SAM" id="MobiDB-lite"/>
    </source>
</evidence>
<dbReference type="Proteomes" id="UP000219338">
    <property type="component" value="Unassembled WGS sequence"/>
</dbReference>
<sequence length="191" mass="20102">MSYYPTQPSYQPQPVVYTSSHRSHNYSPSAAYYPTTHPGTYGGNNVVYVPSHSSSSRYRHGTTIMPTTAGTQVITVPVRLPSALTEHDTDHCTSRAVAMGIVITVAIMAAAATTTLHTISPLVSASPVSSALVGRDTRQSPGIVPGASSAVRAGAATSMRVLGLRSIRRAGLSIGFNAKKTSKKDGKLMID</sequence>
<gene>
    <name evidence="2" type="ORF">ARMOST_05243</name>
</gene>
<dbReference type="OrthoDB" id="3269202at2759"/>
<feature type="compositionally biased region" description="Low complexity" evidence="1">
    <location>
        <begin position="1"/>
        <end position="18"/>
    </location>
</feature>
<protein>
    <submittedName>
        <fullName evidence="2">Uncharacterized protein</fullName>
    </submittedName>
</protein>
<evidence type="ECO:0000313" key="2">
    <source>
        <dbReference type="EMBL" id="SJL01919.1"/>
    </source>
</evidence>
<keyword evidence="3" id="KW-1185">Reference proteome</keyword>
<proteinExistence type="predicted"/>
<evidence type="ECO:0000313" key="3">
    <source>
        <dbReference type="Proteomes" id="UP000219338"/>
    </source>
</evidence>
<dbReference type="AlphaFoldDB" id="A0A284QZQ1"/>
<organism evidence="2 3">
    <name type="scientific">Armillaria ostoyae</name>
    <name type="common">Armillaria root rot fungus</name>
    <dbReference type="NCBI Taxonomy" id="47428"/>
    <lineage>
        <taxon>Eukaryota</taxon>
        <taxon>Fungi</taxon>
        <taxon>Dikarya</taxon>
        <taxon>Basidiomycota</taxon>
        <taxon>Agaricomycotina</taxon>
        <taxon>Agaricomycetes</taxon>
        <taxon>Agaricomycetidae</taxon>
        <taxon>Agaricales</taxon>
        <taxon>Marasmiineae</taxon>
        <taxon>Physalacriaceae</taxon>
        <taxon>Armillaria</taxon>
    </lineage>
</organism>
<feature type="region of interest" description="Disordered" evidence="1">
    <location>
        <begin position="1"/>
        <end position="22"/>
    </location>
</feature>
<accession>A0A284QZQ1</accession>
<dbReference type="EMBL" id="FUEG01000003">
    <property type="protein sequence ID" value="SJL01919.1"/>
    <property type="molecule type" value="Genomic_DNA"/>
</dbReference>
<reference evidence="3" key="1">
    <citation type="journal article" date="2017" name="Nat. Ecol. Evol.">
        <title>Genome expansion and lineage-specific genetic innovations in the forest pathogenic fungi Armillaria.</title>
        <authorList>
            <person name="Sipos G."/>
            <person name="Prasanna A.N."/>
            <person name="Walter M.C."/>
            <person name="O'Connor E."/>
            <person name="Balint B."/>
            <person name="Krizsan K."/>
            <person name="Kiss B."/>
            <person name="Hess J."/>
            <person name="Varga T."/>
            <person name="Slot J."/>
            <person name="Riley R."/>
            <person name="Boka B."/>
            <person name="Rigling D."/>
            <person name="Barry K."/>
            <person name="Lee J."/>
            <person name="Mihaltcheva S."/>
            <person name="LaButti K."/>
            <person name="Lipzen A."/>
            <person name="Waldron R."/>
            <person name="Moloney N.M."/>
            <person name="Sperisen C."/>
            <person name="Kredics L."/>
            <person name="Vagvoelgyi C."/>
            <person name="Patrignani A."/>
            <person name="Fitzpatrick D."/>
            <person name="Nagy I."/>
            <person name="Doyle S."/>
            <person name="Anderson J.B."/>
            <person name="Grigoriev I.V."/>
            <person name="Gueldener U."/>
            <person name="Muensterkoetter M."/>
            <person name="Nagy L.G."/>
        </authorList>
    </citation>
    <scope>NUCLEOTIDE SEQUENCE [LARGE SCALE GENOMIC DNA]</scope>
    <source>
        <strain evidence="3">C18/9</strain>
    </source>
</reference>
<name>A0A284QZQ1_ARMOS</name>